<gene>
    <name evidence="1" type="ORF">OPT61_g7881</name>
</gene>
<accession>A0ACC2I0W3</accession>
<dbReference type="Proteomes" id="UP001153331">
    <property type="component" value="Unassembled WGS sequence"/>
</dbReference>
<reference evidence="1" key="1">
    <citation type="submission" date="2022-11" db="EMBL/GenBank/DDBJ databases">
        <title>Genome Sequence of Boeremia exigua.</title>
        <authorList>
            <person name="Buettner E."/>
        </authorList>
    </citation>
    <scope>NUCLEOTIDE SEQUENCE</scope>
    <source>
        <strain evidence="1">CU02</strain>
    </source>
</reference>
<evidence type="ECO:0000313" key="2">
    <source>
        <dbReference type="Proteomes" id="UP001153331"/>
    </source>
</evidence>
<proteinExistence type="predicted"/>
<evidence type="ECO:0000313" key="1">
    <source>
        <dbReference type="EMBL" id="KAJ8108851.1"/>
    </source>
</evidence>
<name>A0ACC2I0W3_9PLEO</name>
<keyword evidence="2" id="KW-1185">Reference proteome</keyword>
<sequence>MDHTAGPRPKGVGIGGVLGKVVDLHILGVQAFAQRSWGADTSRQQRLGQQGPLNDGFVPGRLWGKQTSGNKDRGSLPEAPQAPAGGDGAVGSSAINAREVQAAQHEAALFCPHGSDASNRLTLPRQPTLVPGVRDTRFPLSTMRARATKEHEHSFCLAKRAGFRRTWPSLPRSGLHGSTGTHHEVGTKPRSSTHLTGAEKLLQHADPHAPAPLTRPRFYVPQSALVHASDLKKAETAIENTSNHAYFGALTVGNRTTSRILIFDDSVKDLIKFDFHAMDQWFEEDVPVYGHPKDPYKRIDILHSTRRVKVGVEGVVLAESAAPLFLLETTLRVRYYLPPTSVRWEYLRKSDTETLCPYKGRANYYDVVVNGKVYRDLVWFYRYPTICNINPGKHSKQVLFGSTWIVTAIDANKIMTRLKGALASARERVVRHLPNRVKRLVSSTQADVHTPEPCAIDSVDSPISPQAAVVALAPATARCRLHRLPTGQHVSSIPLTAIRKVPATLTTTPNAAQVGAFSHGSGLLVYRNGALVSAARVALKINIATLEFVERLPLAELGAIGACLGAAFADKERPVDISWAEVGDETEREWREAERVWEPFSGGPYRACELREDMEMTSGVASGVGREGTTSQATMAVAELHALPCDSASSHTPSLVEDQAIELIAIKRPWALCEEFSGPCLDKENVPYGWSPGKGSGPIMSDDAFDALPDWSDGESELGWVSAAEEWPELDGRVERW</sequence>
<organism evidence="1 2">
    <name type="scientific">Boeremia exigua</name>
    <dbReference type="NCBI Taxonomy" id="749465"/>
    <lineage>
        <taxon>Eukaryota</taxon>
        <taxon>Fungi</taxon>
        <taxon>Dikarya</taxon>
        <taxon>Ascomycota</taxon>
        <taxon>Pezizomycotina</taxon>
        <taxon>Dothideomycetes</taxon>
        <taxon>Pleosporomycetidae</taxon>
        <taxon>Pleosporales</taxon>
        <taxon>Pleosporineae</taxon>
        <taxon>Didymellaceae</taxon>
        <taxon>Boeremia</taxon>
    </lineage>
</organism>
<dbReference type="EMBL" id="JAPHNI010000688">
    <property type="protein sequence ID" value="KAJ8108851.1"/>
    <property type="molecule type" value="Genomic_DNA"/>
</dbReference>
<comment type="caution">
    <text evidence="1">The sequence shown here is derived from an EMBL/GenBank/DDBJ whole genome shotgun (WGS) entry which is preliminary data.</text>
</comment>
<protein>
    <submittedName>
        <fullName evidence="1">Uncharacterized protein</fullName>
    </submittedName>
</protein>